<organism evidence="2 3">
    <name type="scientific">Acinetobacter amyesii</name>
    <dbReference type="NCBI Taxonomy" id="2942470"/>
    <lineage>
        <taxon>Bacteria</taxon>
        <taxon>Pseudomonadati</taxon>
        <taxon>Pseudomonadota</taxon>
        <taxon>Gammaproteobacteria</taxon>
        <taxon>Moraxellales</taxon>
        <taxon>Moraxellaceae</taxon>
        <taxon>Acinetobacter</taxon>
    </lineage>
</organism>
<feature type="signal peptide" evidence="1">
    <location>
        <begin position="1"/>
        <end position="19"/>
    </location>
</feature>
<evidence type="ECO:0000313" key="2">
    <source>
        <dbReference type="EMBL" id="OOV81880.1"/>
    </source>
</evidence>
<name>A0A1T1GWN9_9GAMM</name>
<evidence type="ECO:0000256" key="1">
    <source>
        <dbReference type="SAM" id="SignalP"/>
    </source>
</evidence>
<proteinExistence type="predicted"/>
<dbReference type="EMBL" id="MVKX01000006">
    <property type="protein sequence ID" value="OOV81880.1"/>
    <property type="molecule type" value="Genomic_DNA"/>
</dbReference>
<sequence length="272" mass="29946">MKKTLLALGLAVITSSTFAYDGQVDGGFTYTDWDNDIIDTDNTFNLTGTLYFDSVQTGNGPLNEAAFLGHNSNAYLGYSYNTMESNEIFGYKAESDAHNLTAGIEYFVDQFYLNGEIGFGQYNEKATEYGQTLYDEDYDVTTYRALVGYLPVSNLLLAVGIDGYQGDNDEDEDNRFAVKAKYVAPLNNGQYINLEADGAFGDIDSATIGADYYFDQAFSVGAAYNIVDNGEEDTDYFAIRSKYFLNPNLAIGGQVGFGDDVQAFNINATLRF</sequence>
<keyword evidence="3" id="KW-1185">Reference proteome</keyword>
<reference evidence="2 3" key="1">
    <citation type="submission" date="2017-02" db="EMBL/GenBank/DDBJ databases">
        <title>Acinetobacter sp. ANC 4945, whole genome shotgun sequencing project.</title>
        <authorList>
            <person name="Radolfova-Krizova L."/>
            <person name="Al Atrouni A."/>
            <person name="Nemec A."/>
        </authorList>
    </citation>
    <scope>NUCLEOTIDE SEQUENCE [LARGE SCALE GENOMIC DNA]</scope>
    <source>
        <strain evidence="2 3">ANC 4945</strain>
    </source>
</reference>
<dbReference type="SUPFAM" id="SSF56935">
    <property type="entry name" value="Porins"/>
    <property type="match status" value="1"/>
</dbReference>
<dbReference type="InterPro" id="IPR031593">
    <property type="entry name" value="Porin_7"/>
</dbReference>
<dbReference type="RefSeq" id="WP_078190557.1">
    <property type="nucleotide sequence ID" value="NZ_JAMCOZ010000006.1"/>
</dbReference>
<dbReference type="Proteomes" id="UP000191160">
    <property type="component" value="Unassembled WGS sequence"/>
</dbReference>
<dbReference type="Pfam" id="PF16956">
    <property type="entry name" value="Porin_7"/>
    <property type="match status" value="1"/>
</dbReference>
<dbReference type="AlphaFoldDB" id="A0A1T1GWN9"/>
<protein>
    <submittedName>
        <fullName evidence="2">Putative porin</fullName>
    </submittedName>
</protein>
<keyword evidence="1" id="KW-0732">Signal</keyword>
<evidence type="ECO:0000313" key="3">
    <source>
        <dbReference type="Proteomes" id="UP000191160"/>
    </source>
</evidence>
<comment type="caution">
    <text evidence="2">The sequence shown here is derived from an EMBL/GenBank/DDBJ whole genome shotgun (WGS) entry which is preliminary data.</text>
</comment>
<feature type="chain" id="PRO_5012300974" evidence="1">
    <location>
        <begin position="20"/>
        <end position="272"/>
    </location>
</feature>
<gene>
    <name evidence="2" type="ORF">B1202_10565</name>
</gene>
<accession>A0A1T1GWN9</accession>